<evidence type="ECO:0000256" key="3">
    <source>
        <dbReference type="ARBA" id="ARBA00022448"/>
    </source>
</evidence>
<keyword evidence="11" id="KW-0407">Ion channel</keyword>
<evidence type="ECO:0000256" key="8">
    <source>
        <dbReference type="ARBA" id="ARBA00023054"/>
    </source>
</evidence>
<dbReference type="Gene3D" id="1.20.120.350">
    <property type="entry name" value="Voltage-gated potassium channels. Chain C"/>
    <property type="match status" value="1"/>
</dbReference>
<dbReference type="Proteomes" id="UP000009022">
    <property type="component" value="Unassembled WGS sequence"/>
</dbReference>
<dbReference type="GO" id="GO:0005886">
    <property type="term" value="C:plasma membrane"/>
    <property type="evidence" value="ECO:0000318"/>
    <property type="project" value="GO_Central"/>
</dbReference>
<keyword evidence="7 14" id="KW-1133">Transmembrane helix</keyword>
<evidence type="ECO:0000256" key="2">
    <source>
        <dbReference type="ARBA" id="ARBA00015897"/>
    </source>
</evidence>
<sequence>MSKKVKTEDKDSYIDILDEESASVRIDHANHTLQQNSDCLHKTEEIMEHPITQLILILLVFIDCGIVIAELLIDRDAIRVEDVEDVKEAFHYTSIMILGIFLFEVALKICVEGLAFFLHYIEVLDALVVIISFIVDIMSLVPYFYNHVFNLICYARAAENKLRGIGLLIILRLWRIARIVNGIIASVKKHMRKRLETITEDRNRCRRKLNRAIKVARAKVEEIKLLEGILEKEGIEYRQIVAKTEQGDGDPAEVKLVIEEDIIDDKDNLEEEHKSIDGKEESKSNQEEKSKSIDEKEEGKGNQNEEGKSVDHKEEDKSLETGQTEKSEKDAQEGDKRSSRGDSDAASHHSERKADDAKDNKEEVEPEVLVYT</sequence>
<organism evidence="16 17">
    <name type="scientific">Trichoplax adhaerens</name>
    <name type="common">Trichoplax reptans</name>
    <dbReference type="NCBI Taxonomy" id="10228"/>
    <lineage>
        <taxon>Eukaryota</taxon>
        <taxon>Metazoa</taxon>
        <taxon>Placozoa</taxon>
        <taxon>Uniplacotomia</taxon>
        <taxon>Trichoplacea</taxon>
        <taxon>Trichoplacidae</taxon>
        <taxon>Trichoplax</taxon>
    </lineage>
</organism>
<dbReference type="SUPFAM" id="SSF81324">
    <property type="entry name" value="Voltage-gated potassium channels"/>
    <property type="match status" value="1"/>
</dbReference>
<dbReference type="RefSeq" id="XP_002110396.1">
    <property type="nucleotide sequence ID" value="XM_002110360.1"/>
</dbReference>
<keyword evidence="9" id="KW-0406">Ion transport</keyword>
<evidence type="ECO:0000256" key="9">
    <source>
        <dbReference type="ARBA" id="ARBA00023065"/>
    </source>
</evidence>
<dbReference type="InterPro" id="IPR005821">
    <property type="entry name" value="Ion_trans_dom"/>
</dbReference>
<keyword evidence="4" id="KW-1003">Cell membrane</keyword>
<comment type="subcellular location">
    <subcellularLocation>
        <location evidence="1">Cell membrane</location>
        <topology evidence="1">Multi-pass membrane protein</topology>
    </subcellularLocation>
</comment>
<feature type="compositionally biased region" description="Basic and acidic residues" evidence="13">
    <location>
        <begin position="271"/>
        <end position="363"/>
    </location>
</feature>
<feature type="transmembrane region" description="Helical" evidence="14">
    <location>
        <begin position="89"/>
        <end position="111"/>
    </location>
</feature>
<evidence type="ECO:0000256" key="14">
    <source>
        <dbReference type="SAM" id="Phobius"/>
    </source>
</evidence>
<evidence type="ECO:0000259" key="15">
    <source>
        <dbReference type="Pfam" id="PF00520"/>
    </source>
</evidence>
<evidence type="ECO:0000313" key="16">
    <source>
        <dbReference type="EMBL" id="EDV26400.1"/>
    </source>
</evidence>
<dbReference type="GeneID" id="6751611"/>
<keyword evidence="5 14" id="KW-0812">Transmembrane</keyword>
<evidence type="ECO:0000256" key="6">
    <source>
        <dbReference type="ARBA" id="ARBA00022882"/>
    </source>
</evidence>
<feature type="region of interest" description="Disordered" evidence="13">
    <location>
        <begin position="267"/>
        <end position="372"/>
    </location>
</feature>
<dbReference type="HOGENOM" id="CLU_744601_0_0_1"/>
<evidence type="ECO:0000256" key="10">
    <source>
        <dbReference type="ARBA" id="ARBA00023136"/>
    </source>
</evidence>
<dbReference type="InterPro" id="IPR031846">
    <property type="entry name" value="Hvcn1"/>
</dbReference>
<dbReference type="InParanoid" id="B3RRS1"/>
<dbReference type="EMBL" id="DS985243">
    <property type="protein sequence ID" value="EDV26400.1"/>
    <property type="molecule type" value="Genomic_DNA"/>
</dbReference>
<dbReference type="InterPro" id="IPR027359">
    <property type="entry name" value="Volt_channel_dom_sf"/>
</dbReference>
<dbReference type="Pfam" id="PF00520">
    <property type="entry name" value="Ion_trans"/>
    <property type="match status" value="1"/>
</dbReference>
<evidence type="ECO:0000256" key="12">
    <source>
        <dbReference type="ARBA" id="ARBA00031989"/>
    </source>
</evidence>
<evidence type="ECO:0000256" key="1">
    <source>
        <dbReference type="ARBA" id="ARBA00004651"/>
    </source>
</evidence>
<keyword evidence="3" id="KW-0813">Transport</keyword>
<keyword evidence="6" id="KW-0851">Voltage-gated channel</keyword>
<dbReference type="PhylomeDB" id="B3RRS1"/>
<dbReference type="OrthoDB" id="427456at2759"/>
<evidence type="ECO:0000256" key="13">
    <source>
        <dbReference type="SAM" id="MobiDB-lite"/>
    </source>
</evidence>
<feature type="transmembrane region" description="Helical" evidence="14">
    <location>
        <begin position="51"/>
        <end position="69"/>
    </location>
</feature>
<evidence type="ECO:0000256" key="4">
    <source>
        <dbReference type="ARBA" id="ARBA00022475"/>
    </source>
</evidence>
<dbReference type="OMA" id="HYTSIMI"/>
<dbReference type="AlphaFoldDB" id="B3RRS1"/>
<accession>B3RRS1</accession>
<dbReference type="GO" id="GO:0030171">
    <property type="term" value="F:voltage-gated proton channel activity"/>
    <property type="evidence" value="ECO:0000318"/>
    <property type="project" value="GO_Central"/>
</dbReference>
<keyword evidence="10 14" id="KW-0472">Membrane</keyword>
<keyword evidence="8" id="KW-0175">Coiled coil</keyword>
<proteinExistence type="predicted"/>
<dbReference type="CTD" id="6751611"/>
<feature type="domain" description="Ion transport" evidence="15">
    <location>
        <begin position="49"/>
        <end position="181"/>
    </location>
</feature>
<keyword evidence="17" id="KW-1185">Reference proteome</keyword>
<feature type="transmembrane region" description="Helical" evidence="14">
    <location>
        <begin position="123"/>
        <end position="145"/>
    </location>
</feature>
<dbReference type="eggNOG" id="ENOG502RX8B">
    <property type="taxonomic scope" value="Eukaryota"/>
</dbReference>
<evidence type="ECO:0000256" key="5">
    <source>
        <dbReference type="ARBA" id="ARBA00022692"/>
    </source>
</evidence>
<evidence type="ECO:0000256" key="7">
    <source>
        <dbReference type="ARBA" id="ARBA00022989"/>
    </source>
</evidence>
<dbReference type="PANTHER" id="PTHR46480:SF1">
    <property type="entry name" value="VOLTAGE-GATED HYDROGEN CHANNEL 1"/>
    <property type="match status" value="1"/>
</dbReference>
<dbReference type="PANTHER" id="PTHR46480">
    <property type="entry name" value="F20B24.22"/>
    <property type="match status" value="1"/>
</dbReference>
<dbReference type="KEGG" id="tad:TRIADDRAFT_54343"/>
<protein>
    <recommendedName>
        <fullName evidence="2">Voltage-gated hydrogen channel 1</fullName>
    </recommendedName>
    <alternativeName>
        <fullName evidence="12">Hydrogen voltage-gated channel 1</fullName>
    </alternativeName>
</protein>
<evidence type="ECO:0000313" key="17">
    <source>
        <dbReference type="Proteomes" id="UP000009022"/>
    </source>
</evidence>
<gene>
    <name evidence="16" type="ORF">TRIADDRAFT_54343</name>
</gene>
<evidence type="ECO:0000256" key="11">
    <source>
        <dbReference type="ARBA" id="ARBA00023303"/>
    </source>
</evidence>
<dbReference type="GO" id="GO:0034702">
    <property type="term" value="C:monoatomic ion channel complex"/>
    <property type="evidence" value="ECO:0007669"/>
    <property type="project" value="UniProtKB-KW"/>
</dbReference>
<dbReference type="GO" id="GO:1902600">
    <property type="term" value="P:proton transmembrane transport"/>
    <property type="evidence" value="ECO:0000318"/>
    <property type="project" value="GO_Central"/>
</dbReference>
<reference evidence="16 17" key="1">
    <citation type="journal article" date="2008" name="Nature">
        <title>The Trichoplax genome and the nature of placozoans.</title>
        <authorList>
            <person name="Srivastava M."/>
            <person name="Begovic E."/>
            <person name="Chapman J."/>
            <person name="Putnam N.H."/>
            <person name="Hellsten U."/>
            <person name="Kawashima T."/>
            <person name="Kuo A."/>
            <person name="Mitros T."/>
            <person name="Salamov A."/>
            <person name="Carpenter M.L."/>
            <person name="Signorovitch A.Y."/>
            <person name="Moreno M.A."/>
            <person name="Kamm K."/>
            <person name="Grimwood J."/>
            <person name="Schmutz J."/>
            <person name="Shapiro H."/>
            <person name="Grigoriev I.V."/>
            <person name="Buss L.W."/>
            <person name="Schierwater B."/>
            <person name="Dellaporta S.L."/>
            <person name="Rokhsar D.S."/>
        </authorList>
    </citation>
    <scope>NUCLEOTIDE SEQUENCE [LARGE SCALE GENOMIC DNA]</scope>
    <source>
        <strain evidence="16 17">Grell-BS-1999</strain>
    </source>
</reference>
<name>B3RRS1_TRIAD</name>